<comment type="caution">
    <text evidence="1">The sequence shown here is derived from an EMBL/GenBank/DDBJ whole genome shotgun (WGS) entry which is preliminary data.</text>
</comment>
<proteinExistence type="predicted"/>
<keyword evidence="2" id="KW-1185">Reference proteome</keyword>
<name>A0ACC2WW12_9TREE</name>
<reference evidence="1" key="1">
    <citation type="submission" date="2023-04" db="EMBL/GenBank/DDBJ databases">
        <title>Draft Genome sequencing of Naganishia species isolated from polar environments using Oxford Nanopore Technology.</title>
        <authorList>
            <person name="Leo P."/>
            <person name="Venkateswaran K."/>
        </authorList>
    </citation>
    <scope>NUCLEOTIDE SEQUENCE</scope>
    <source>
        <strain evidence="1">DBVPG 5303</strain>
    </source>
</reference>
<dbReference type="EMBL" id="JASBWV010000045">
    <property type="protein sequence ID" value="KAJ9115350.1"/>
    <property type="molecule type" value="Genomic_DNA"/>
</dbReference>
<protein>
    <submittedName>
        <fullName evidence="1">Uncharacterized protein</fullName>
    </submittedName>
</protein>
<accession>A0ACC2WW12</accession>
<dbReference type="Proteomes" id="UP001234202">
    <property type="component" value="Unassembled WGS sequence"/>
</dbReference>
<gene>
    <name evidence="1" type="ORF">QFC24_007015</name>
</gene>
<organism evidence="1 2">
    <name type="scientific">Naganishia onofrii</name>
    <dbReference type="NCBI Taxonomy" id="1851511"/>
    <lineage>
        <taxon>Eukaryota</taxon>
        <taxon>Fungi</taxon>
        <taxon>Dikarya</taxon>
        <taxon>Basidiomycota</taxon>
        <taxon>Agaricomycotina</taxon>
        <taxon>Tremellomycetes</taxon>
        <taxon>Filobasidiales</taxon>
        <taxon>Filobasidiaceae</taxon>
        <taxon>Naganishia</taxon>
    </lineage>
</organism>
<sequence>MKMSLPPCCRLLTSYAASTFPPVFPFSQRDLVPQDNAPASEFYTYSRLVNHIDDHAIDNLRRLYGHVLPSNTSAAEFTTVAKVLDICSSWVSHIPYSTDRQSSISPRIQVVGIGMNGKELEANKILSHWVVHDLDKEPDFRRALKDARKGQAYEAIQKLQGTSEGQDGVSPEGPYDAVICNVSIDYLSQPLEVMEQVGMNLKPGAWAYMAISNRCFPTKVRYLNHGPAHALLIFVVQVVRPWLNLSTTDRLHLVASYFYFAGTPYSPTDQGSTRTVATALKRLRDGLGAGALFGTGGQVEGNDTETSTEESSSLQPGQLFEDIQSLVLVEENNADGDDPLWVVRARRKDDS</sequence>
<evidence type="ECO:0000313" key="1">
    <source>
        <dbReference type="EMBL" id="KAJ9115350.1"/>
    </source>
</evidence>
<evidence type="ECO:0000313" key="2">
    <source>
        <dbReference type="Proteomes" id="UP001234202"/>
    </source>
</evidence>